<reference evidence="10 11" key="1">
    <citation type="journal article" date="2018" name="Mol. Biol. Evol.">
        <title>Broad Genomic Sampling Reveals a Smut Pathogenic Ancestry of the Fungal Clade Ustilaginomycotina.</title>
        <authorList>
            <person name="Kijpornyongpan T."/>
            <person name="Mondo S.J."/>
            <person name="Barry K."/>
            <person name="Sandor L."/>
            <person name="Lee J."/>
            <person name="Lipzen A."/>
            <person name="Pangilinan J."/>
            <person name="LaButti K."/>
            <person name="Hainaut M."/>
            <person name="Henrissat B."/>
            <person name="Grigoriev I.V."/>
            <person name="Spatafora J.W."/>
            <person name="Aime M.C."/>
        </authorList>
    </citation>
    <scope>NUCLEOTIDE SEQUENCE [LARGE SCALE GENOMIC DNA]</scope>
    <source>
        <strain evidence="10 11">MCA 4718</strain>
    </source>
</reference>
<comment type="similarity">
    <text evidence="2">Belongs to the OS-9 family.</text>
</comment>
<dbReference type="PANTHER" id="PTHR15414:SF0">
    <property type="entry name" value="ENDOPLASMIC RETICULUM LECTIN 1"/>
    <property type="match status" value="1"/>
</dbReference>
<dbReference type="OrthoDB" id="448954at2759"/>
<keyword evidence="11" id="KW-1185">Reference proteome</keyword>
<evidence type="ECO:0000313" key="11">
    <source>
        <dbReference type="Proteomes" id="UP000245942"/>
    </source>
</evidence>
<dbReference type="GO" id="GO:0030970">
    <property type="term" value="P:retrograde protein transport, ER to cytosol"/>
    <property type="evidence" value="ECO:0007669"/>
    <property type="project" value="TreeGrafter"/>
</dbReference>
<accession>A0A316U483</accession>
<feature type="region of interest" description="Disordered" evidence="8">
    <location>
        <begin position="624"/>
        <end position="782"/>
    </location>
</feature>
<feature type="compositionally biased region" description="Basic and acidic residues" evidence="8">
    <location>
        <begin position="653"/>
        <end position="678"/>
    </location>
</feature>
<keyword evidence="6" id="KW-0256">Endoplasmic reticulum</keyword>
<feature type="compositionally biased region" description="Basic and acidic residues" evidence="8">
    <location>
        <begin position="747"/>
        <end position="782"/>
    </location>
</feature>
<dbReference type="InterPro" id="IPR012913">
    <property type="entry name" value="OS9-like_dom"/>
</dbReference>
<evidence type="ECO:0000256" key="3">
    <source>
        <dbReference type="ARBA" id="ARBA00018727"/>
    </source>
</evidence>
<dbReference type="GO" id="GO:0005789">
    <property type="term" value="C:endoplasmic reticulum membrane"/>
    <property type="evidence" value="ECO:0007669"/>
    <property type="project" value="UniProtKB-SubCell"/>
</dbReference>
<feature type="domain" description="MRH" evidence="9">
    <location>
        <begin position="168"/>
        <end position="369"/>
    </location>
</feature>
<dbReference type="GO" id="GO:0005788">
    <property type="term" value="C:endoplasmic reticulum lumen"/>
    <property type="evidence" value="ECO:0007669"/>
    <property type="project" value="TreeGrafter"/>
</dbReference>
<evidence type="ECO:0000256" key="7">
    <source>
        <dbReference type="ARBA" id="ARBA00023157"/>
    </source>
</evidence>
<dbReference type="InterPro" id="IPR009011">
    <property type="entry name" value="Man6P_isomerase_rcpt-bd_dom_sf"/>
</dbReference>
<feature type="region of interest" description="Disordered" evidence="8">
    <location>
        <begin position="396"/>
        <end position="437"/>
    </location>
</feature>
<dbReference type="GO" id="GO:0030246">
    <property type="term" value="F:carbohydrate binding"/>
    <property type="evidence" value="ECO:0007669"/>
    <property type="project" value="UniProtKB-KW"/>
</dbReference>
<evidence type="ECO:0000256" key="5">
    <source>
        <dbReference type="ARBA" id="ARBA00022734"/>
    </source>
</evidence>
<keyword evidence="5" id="KW-0430">Lectin</keyword>
<feature type="region of interest" description="Disordered" evidence="8">
    <location>
        <begin position="578"/>
        <end position="608"/>
    </location>
</feature>
<evidence type="ECO:0000256" key="4">
    <source>
        <dbReference type="ARBA" id="ARBA00022729"/>
    </source>
</evidence>
<comment type="subcellular location">
    <subcellularLocation>
        <location evidence="1">Endoplasmic reticulum membrane</location>
        <topology evidence="1">Peripheral membrane protein</topology>
        <orientation evidence="1">Lumenal side</orientation>
    </subcellularLocation>
</comment>
<dbReference type="AlphaFoldDB" id="A0A316U483"/>
<feature type="compositionally biased region" description="Gly residues" evidence="8">
    <location>
        <begin position="537"/>
        <end position="548"/>
    </location>
</feature>
<dbReference type="PROSITE" id="PS51914">
    <property type="entry name" value="MRH"/>
    <property type="match status" value="1"/>
</dbReference>
<feature type="compositionally biased region" description="Polar residues" evidence="8">
    <location>
        <begin position="403"/>
        <end position="434"/>
    </location>
</feature>
<dbReference type="Pfam" id="PF07915">
    <property type="entry name" value="PRKCSH"/>
    <property type="match status" value="1"/>
</dbReference>
<evidence type="ECO:0000256" key="1">
    <source>
        <dbReference type="ARBA" id="ARBA00004367"/>
    </source>
</evidence>
<dbReference type="GO" id="GO:0030968">
    <property type="term" value="P:endoplasmic reticulum unfolded protein response"/>
    <property type="evidence" value="ECO:0007669"/>
    <property type="project" value="InterPro"/>
</dbReference>
<feature type="compositionally biased region" description="Polar residues" evidence="8">
    <location>
        <begin position="632"/>
        <end position="650"/>
    </location>
</feature>
<feature type="region of interest" description="Disordered" evidence="8">
    <location>
        <begin position="533"/>
        <end position="554"/>
    </location>
</feature>
<name>A0A316U483_9BASI</name>
<dbReference type="Gene3D" id="2.70.130.10">
    <property type="entry name" value="Mannose-6-phosphate receptor binding domain"/>
    <property type="match status" value="1"/>
</dbReference>
<dbReference type="PANTHER" id="PTHR15414">
    <property type="entry name" value="OS-9-RELATED"/>
    <property type="match status" value="1"/>
</dbReference>
<keyword evidence="4" id="KW-0732">Signal</keyword>
<evidence type="ECO:0000256" key="8">
    <source>
        <dbReference type="SAM" id="MobiDB-lite"/>
    </source>
</evidence>
<evidence type="ECO:0000259" key="9">
    <source>
        <dbReference type="PROSITE" id="PS51914"/>
    </source>
</evidence>
<dbReference type="InterPro" id="IPR044865">
    <property type="entry name" value="MRH_dom"/>
</dbReference>
<dbReference type="Proteomes" id="UP000245942">
    <property type="component" value="Unassembled WGS sequence"/>
</dbReference>
<dbReference type="InterPro" id="IPR045149">
    <property type="entry name" value="OS-9-like"/>
</dbReference>
<dbReference type="SUPFAM" id="SSF50911">
    <property type="entry name" value="Mannose 6-phosphate receptor domain"/>
    <property type="match status" value="1"/>
</dbReference>
<keyword evidence="7" id="KW-1015">Disulfide bond</keyword>
<evidence type="ECO:0000256" key="6">
    <source>
        <dbReference type="ARBA" id="ARBA00022824"/>
    </source>
</evidence>
<evidence type="ECO:0000313" key="10">
    <source>
        <dbReference type="EMBL" id="PWN20072.1"/>
    </source>
</evidence>
<feature type="compositionally biased region" description="Low complexity" evidence="8">
    <location>
        <begin position="705"/>
        <end position="724"/>
    </location>
</feature>
<gene>
    <name evidence="10" type="ORF">BCV69DRAFT_218332</name>
</gene>
<protein>
    <recommendedName>
        <fullName evidence="3">Protein OS-9 homolog</fullName>
    </recommendedName>
</protein>
<dbReference type="RefSeq" id="XP_025347232.1">
    <property type="nucleotide sequence ID" value="XM_025489799.1"/>
</dbReference>
<evidence type="ECO:0000256" key="2">
    <source>
        <dbReference type="ARBA" id="ARBA00009918"/>
    </source>
</evidence>
<dbReference type="STRING" id="1684307.A0A316U483"/>
<proteinExistence type="inferred from homology"/>
<dbReference type="EMBL" id="KZ819329">
    <property type="protein sequence ID" value="PWN20072.1"/>
    <property type="molecule type" value="Genomic_DNA"/>
</dbReference>
<dbReference type="GeneID" id="37011533"/>
<feature type="compositionally biased region" description="Basic and acidic residues" evidence="8">
    <location>
        <begin position="592"/>
        <end position="608"/>
    </location>
</feature>
<organism evidence="10 11">
    <name type="scientific">Pseudomicrostroma glucosiphilum</name>
    <dbReference type="NCBI Taxonomy" id="1684307"/>
    <lineage>
        <taxon>Eukaryota</taxon>
        <taxon>Fungi</taxon>
        <taxon>Dikarya</taxon>
        <taxon>Basidiomycota</taxon>
        <taxon>Ustilaginomycotina</taxon>
        <taxon>Exobasidiomycetes</taxon>
        <taxon>Microstromatales</taxon>
        <taxon>Microstromatales incertae sedis</taxon>
        <taxon>Pseudomicrostroma</taxon>
    </lineage>
</organism>
<sequence length="782" mass="83192">MTRSNLAMVWSTISVSLLVILVIADRASSLRLGKPATTAGLSSATANRFPEDLLAQPAYKVVFEQRTIANTSAQRLLSRSASANGTSSSGDLDLDAVGSGYSLPSGPHHASRHFMMHSSPTSAHLCSLTQPSANITYPSRLALSPANLLAQRHRVINSGLSLLAPLQGTCLYYTLDWFTYSLCFGEAIKQFRAAGKTVGPGRVPTPDPTQDAYVLGRWRDQLQIVGGELYSNALAKAAERADGVPSEERIQELASSLGITREEALSSTLSPSADHRLSDLLDAQDSGSGTELMQVIRFSSTASSPDLEQRYLSQVWSDGTRCDINNEHRSVEVQYHCEPGLATSRIALIKETTTCNYILIVETPLTCKEEQLRVGKDKRTESARMGEWRCRRVVEDGEEGTVESASSTASGNAESIAGQTSSASAQVPPSSGQDGRSEKFFAAGIDEQGNILVEGIEPWEAQLLGMAQDGAAAVDGRDAAALGLGENLEILFGGGLRDGEGGAGMLNMDLGEILGAGEPIELRLDLEDLELLTGQQPRGGGGGGGGPQHDGDFLGLRAEDLQGVIARALEAELNKLKGVKERRADQPPGEQKQNDEDKSNKQASKEQKALNARLDKITEALLAAADKERNAPASTPQEGAQVQKDGTTGSAMAKREEIVQRMAEQRAARVREAQRKTEALLASSAQPGQVEDQKAVGGGGGPGNKVGDSGTQTQTQTQTHAQTAIHSPSNPGAGAGAGAAGQASFAERADEFFRRQEEERKRTKDEKSEKDQHASGTRKDEL</sequence>